<organism evidence="3 4">
    <name type="scientific">Folsomia candida</name>
    <name type="common">Springtail</name>
    <dbReference type="NCBI Taxonomy" id="158441"/>
    <lineage>
        <taxon>Eukaryota</taxon>
        <taxon>Metazoa</taxon>
        <taxon>Ecdysozoa</taxon>
        <taxon>Arthropoda</taxon>
        <taxon>Hexapoda</taxon>
        <taxon>Collembola</taxon>
        <taxon>Entomobryomorpha</taxon>
        <taxon>Isotomoidea</taxon>
        <taxon>Isotomidae</taxon>
        <taxon>Proisotominae</taxon>
        <taxon>Folsomia</taxon>
    </lineage>
</organism>
<keyword evidence="4" id="KW-1185">Reference proteome</keyword>
<feature type="chain" id="PRO_5012488780" description="EGF-like domain-containing protein" evidence="1">
    <location>
        <begin position="21"/>
        <end position="657"/>
    </location>
</feature>
<name>A0A226F2N2_FOLCA</name>
<comment type="caution">
    <text evidence="3">The sequence shown here is derived from an EMBL/GenBank/DDBJ whole genome shotgun (WGS) entry which is preliminary data.</text>
</comment>
<protein>
    <recommendedName>
        <fullName evidence="2">EGF-like domain-containing protein</fullName>
    </recommendedName>
</protein>
<dbReference type="SMART" id="SM00181">
    <property type="entry name" value="EGF"/>
    <property type="match status" value="4"/>
</dbReference>
<dbReference type="InterPro" id="IPR006149">
    <property type="entry name" value="EB_dom"/>
</dbReference>
<dbReference type="InterPro" id="IPR000742">
    <property type="entry name" value="EGF"/>
</dbReference>
<dbReference type="EMBL" id="LNIX01000001">
    <property type="protein sequence ID" value="OXA63431.1"/>
    <property type="molecule type" value="Genomic_DNA"/>
</dbReference>
<evidence type="ECO:0000313" key="4">
    <source>
        <dbReference type="Proteomes" id="UP000198287"/>
    </source>
</evidence>
<dbReference type="AlphaFoldDB" id="A0A226F2N2"/>
<gene>
    <name evidence="3" type="ORF">Fcan01_00522</name>
</gene>
<feature type="signal peptide" evidence="1">
    <location>
        <begin position="1"/>
        <end position="20"/>
    </location>
</feature>
<feature type="domain" description="EGF-like" evidence="2">
    <location>
        <begin position="216"/>
        <end position="255"/>
    </location>
</feature>
<sequence>MMWISHIATVGLICALIVNAQECLPLDQDCSFYSRCLETATPCGPSGYAIGLCEKICHRSLAAKSQFSPAGQKWARSTTFCLQNVLVPIANGNMTLTCDEIKTYGYNSHPDCYVNAGFCSLPMADKLLIYNLIEVDYEALRQAAIIARCVPVIFSDEVGVDYGQPCNETTPCKINHGLFCILTEPGGTEKKCDCEYPSGMVYSEIQGKCVLRIGERCPFGAEGLDACADGAFCTEIERCTCPKGETGDVTNGRCVKAKGFNATCHSNHECDLGQGLTCQNVHPLPNFGFDTNHWMPICDKGSGCDPGSKTCQPCSSDPTGECFCPEEMYMDYIGDGKCHPQKGLGQECNISRECLETRRLRCEEGKCSCEEGTVENLEPFEAHNPDGISYRSTLTVSREICVGKVGAACSITVIGFDRTSRSHPHPSNTYCHEDAECVANKCKCKPDTILLSDGLCGRNYDEECSLQKQCADHFVCGTIDDSGTLRCRCRNKDHEYYDDSATPQCRGMCRRLTYIGDSCHPNDTKACPKNADCVQNKTMNLWQCECKTGFISSLSRLECEIGHGFPCNYEKRKERCDKVAKLECLIVKQASQSGAKNKIDRTQVCSCPNTDHSYDAEKRKCIPGCEPSDADPNCDSAALKKYHGSDWCTVNNNATFS</sequence>
<evidence type="ECO:0000256" key="1">
    <source>
        <dbReference type="SAM" id="SignalP"/>
    </source>
</evidence>
<feature type="domain" description="EGF-like" evidence="2">
    <location>
        <begin position="408"/>
        <end position="457"/>
    </location>
</feature>
<reference evidence="3 4" key="1">
    <citation type="submission" date="2015-12" db="EMBL/GenBank/DDBJ databases">
        <title>The genome of Folsomia candida.</title>
        <authorList>
            <person name="Faddeeva A."/>
            <person name="Derks M.F."/>
            <person name="Anvar Y."/>
            <person name="Smit S."/>
            <person name="Van Straalen N."/>
            <person name="Roelofs D."/>
        </authorList>
    </citation>
    <scope>NUCLEOTIDE SEQUENCE [LARGE SCALE GENOMIC DNA]</scope>
    <source>
        <strain evidence="3 4">VU population</strain>
        <tissue evidence="3">Whole body</tissue>
    </source>
</reference>
<evidence type="ECO:0000259" key="2">
    <source>
        <dbReference type="SMART" id="SM00181"/>
    </source>
</evidence>
<dbReference type="OrthoDB" id="18487at2759"/>
<accession>A0A226F2N2</accession>
<keyword evidence="1" id="KW-0732">Signal</keyword>
<proteinExistence type="predicted"/>
<evidence type="ECO:0000313" key="3">
    <source>
        <dbReference type="EMBL" id="OXA63431.1"/>
    </source>
</evidence>
<dbReference type="Pfam" id="PF01683">
    <property type="entry name" value="EB"/>
    <property type="match status" value="1"/>
</dbReference>
<feature type="domain" description="EGF-like" evidence="2">
    <location>
        <begin position="297"/>
        <end position="339"/>
    </location>
</feature>
<feature type="domain" description="EGF-like" evidence="2">
    <location>
        <begin position="518"/>
        <end position="560"/>
    </location>
</feature>
<dbReference type="Proteomes" id="UP000198287">
    <property type="component" value="Unassembled WGS sequence"/>
</dbReference>